<proteinExistence type="predicted"/>
<dbReference type="PATRIC" id="fig|1225564.3.peg.3486"/>
<evidence type="ECO:0000259" key="2">
    <source>
        <dbReference type="Pfam" id="PF01757"/>
    </source>
</evidence>
<reference evidence="3 4" key="1">
    <citation type="submission" date="2015-05" db="EMBL/GenBank/DDBJ databases">
        <title>Draft genome sequence of Microvirga vignae strain BR3299, a novel nitrogen fixing bacteria isolated from Brazil semi-aired region.</title>
        <authorList>
            <person name="Zilli J.E."/>
            <person name="Passos S.R."/>
            <person name="Leite J."/>
            <person name="Baldani J.I."/>
            <person name="Xavier G.R."/>
            <person name="Rumjaneck N.G."/>
            <person name="Simoes-Araujo J.L."/>
        </authorList>
    </citation>
    <scope>NUCLEOTIDE SEQUENCE [LARGE SCALE GENOMIC DNA]</scope>
    <source>
        <strain evidence="3 4">BR3299</strain>
    </source>
</reference>
<dbReference type="Pfam" id="PF01757">
    <property type="entry name" value="Acyl_transf_3"/>
    <property type="match status" value="1"/>
</dbReference>
<dbReference type="Proteomes" id="UP000035489">
    <property type="component" value="Unassembled WGS sequence"/>
</dbReference>
<feature type="transmembrane region" description="Helical" evidence="1">
    <location>
        <begin position="234"/>
        <end position="254"/>
    </location>
</feature>
<gene>
    <name evidence="3" type="ORF">AA309_13205</name>
</gene>
<keyword evidence="1" id="KW-0472">Membrane</keyword>
<evidence type="ECO:0000256" key="1">
    <source>
        <dbReference type="SAM" id="Phobius"/>
    </source>
</evidence>
<dbReference type="EMBL" id="LCYG01000032">
    <property type="protein sequence ID" value="KLK92781.1"/>
    <property type="molecule type" value="Genomic_DNA"/>
</dbReference>
<feature type="transmembrane region" description="Helical" evidence="1">
    <location>
        <begin position="27"/>
        <end position="48"/>
    </location>
</feature>
<dbReference type="PANTHER" id="PTHR23028">
    <property type="entry name" value="ACETYLTRANSFERASE"/>
    <property type="match status" value="1"/>
</dbReference>
<feature type="transmembrane region" description="Helical" evidence="1">
    <location>
        <begin position="175"/>
        <end position="198"/>
    </location>
</feature>
<dbReference type="GO" id="GO:0016020">
    <property type="term" value="C:membrane"/>
    <property type="evidence" value="ECO:0007669"/>
    <property type="project" value="TreeGrafter"/>
</dbReference>
<keyword evidence="4" id="KW-1185">Reference proteome</keyword>
<dbReference type="GO" id="GO:0000271">
    <property type="term" value="P:polysaccharide biosynthetic process"/>
    <property type="evidence" value="ECO:0007669"/>
    <property type="project" value="TreeGrafter"/>
</dbReference>
<evidence type="ECO:0000313" key="4">
    <source>
        <dbReference type="Proteomes" id="UP000035489"/>
    </source>
</evidence>
<feature type="transmembrane region" description="Helical" evidence="1">
    <location>
        <begin position="69"/>
        <end position="92"/>
    </location>
</feature>
<feature type="transmembrane region" description="Helical" evidence="1">
    <location>
        <begin position="274"/>
        <end position="294"/>
    </location>
</feature>
<evidence type="ECO:0000313" key="3">
    <source>
        <dbReference type="EMBL" id="KLK92781.1"/>
    </source>
</evidence>
<keyword evidence="1" id="KW-0812">Transmembrane</keyword>
<dbReference type="PANTHER" id="PTHR23028:SF53">
    <property type="entry name" value="ACYL_TRANSF_3 DOMAIN-CONTAINING PROTEIN"/>
    <property type="match status" value="1"/>
</dbReference>
<feature type="transmembrane region" description="Helical" evidence="1">
    <location>
        <begin position="306"/>
        <end position="327"/>
    </location>
</feature>
<organism evidence="3 4">
    <name type="scientific">Microvirga vignae</name>
    <dbReference type="NCBI Taxonomy" id="1225564"/>
    <lineage>
        <taxon>Bacteria</taxon>
        <taxon>Pseudomonadati</taxon>
        <taxon>Pseudomonadota</taxon>
        <taxon>Alphaproteobacteria</taxon>
        <taxon>Hyphomicrobiales</taxon>
        <taxon>Methylobacteriaceae</taxon>
        <taxon>Microvirga</taxon>
    </lineage>
</organism>
<protein>
    <recommendedName>
        <fullName evidence="2">Acyltransferase 3 domain-containing protein</fullName>
    </recommendedName>
</protein>
<feature type="transmembrane region" description="Helical" evidence="1">
    <location>
        <begin position="134"/>
        <end position="163"/>
    </location>
</feature>
<comment type="caution">
    <text evidence="3">The sequence shown here is derived from an EMBL/GenBank/DDBJ whole genome shotgun (WGS) entry which is preliminary data.</text>
</comment>
<dbReference type="GO" id="GO:0016747">
    <property type="term" value="F:acyltransferase activity, transferring groups other than amino-acyl groups"/>
    <property type="evidence" value="ECO:0007669"/>
    <property type="project" value="InterPro"/>
</dbReference>
<accession>A0A0H1RD53</accession>
<feature type="transmembrane region" description="Helical" evidence="1">
    <location>
        <begin position="104"/>
        <end position="122"/>
    </location>
</feature>
<name>A0A0H1RD53_9HYPH</name>
<feature type="transmembrane region" description="Helical" evidence="1">
    <location>
        <begin position="210"/>
        <end position="228"/>
    </location>
</feature>
<feature type="domain" description="Acyltransferase 3" evidence="2">
    <location>
        <begin position="1"/>
        <end position="323"/>
    </location>
</feature>
<dbReference type="InterPro" id="IPR002656">
    <property type="entry name" value="Acyl_transf_3_dom"/>
</dbReference>
<dbReference type="STRING" id="1225564.AA309_13205"/>
<dbReference type="InterPro" id="IPR050879">
    <property type="entry name" value="Acyltransferase_3"/>
</dbReference>
<sequence length="341" mass="38105">MRGFAAGVVLIAHYFGEVKHGLPGFTMGWMGVNLFFVLSGFLIGSIIFERRNSSNFIQVFYVRRGFRVIPIYLLTISLALICLNFLGSVPWIEDPLPTLSYFTFTQNIFMVVIGDYGTHWLLPTWTLAVEEQFYLLVPLLFLAFPSHYILPFILGGIATGFGVRATIYYADWGEIGGQVLLLSRCDILLCGVLTAYVHQRLIVSQMVLRLIPLVATLGTLLASIHMHLTDSSLFHVIAPLLVAALFASYVLLAVQGSELLRPFRSTGWRFLGSISYGLYLVHQPIAGIMHGLILNRRPDIGTLAEFGVTIAAALVSICVAWLSWKFIESPLLRVGQRWQYN</sequence>
<keyword evidence="1" id="KW-1133">Transmembrane helix</keyword>
<dbReference type="AlphaFoldDB" id="A0A0H1RD53"/>